<dbReference type="RefSeq" id="WP_307557357.1">
    <property type="nucleotide sequence ID" value="NZ_JAUSQU010000001.1"/>
</dbReference>
<evidence type="ECO:0000313" key="1">
    <source>
        <dbReference type="EMBL" id="MDP9843265.1"/>
    </source>
</evidence>
<keyword evidence="2" id="KW-1185">Reference proteome</keyword>
<proteinExistence type="predicted"/>
<reference evidence="1 2" key="1">
    <citation type="submission" date="2023-07" db="EMBL/GenBank/DDBJ databases">
        <title>Sequencing the genomes of 1000 actinobacteria strains.</title>
        <authorList>
            <person name="Klenk H.-P."/>
        </authorList>
    </citation>
    <scope>NUCLEOTIDE SEQUENCE [LARGE SCALE GENOMIC DNA]</scope>
    <source>
        <strain evidence="1 2">DSM 46740</strain>
    </source>
</reference>
<protein>
    <submittedName>
        <fullName evidence="1">Uncharacterized protein</fullName>
    </submittedName>
</protein>
<dbReference type="Proteomes" id="UP001225356">
    <property type="component" value="Unassembled WGS sequence"/>
</dbReference>
<gene>
    <name evidence="1" type="ORF">J2853_002476</name>
</gene>
<dbReference type="EMBL" id="JAUSQU010000001">
    <property type="protein sequence ID" value="MDP9843265.1"/>
    <property type="molecule type" value="Genomic_DNA"/>
</dbReference>
<sequence length="96" mass="10028">MEPISSLSRPYLYIQVDGASGSEEVEIAFTNPGGEPAEDDWLTAEWASSTGTGARARILIGPGGAVALPDGTYMAWIRVNGAVERPVLPSGLVPIT</sequence>
<accession>A0ABT9Q941</accession>
<comment type="caution">
    <text evidence="1">The sequence shown here is derived from an EMBL/GenBank/DDBJ whole genome shotgun (WGS) entry which is preliminary data.</text>
</comment>
<name>A0ABT9Q941_9ACTN</name>
<organism evidence="1 2">
    <name type="scientific">Streptosporangium lutulentum</name>
    <dbReference type="NCBI Taxonomy" id="1461250"/>
    <lineage>
        <taxon>Bacteria</taxon>
        <taxon>Bacillati</taxon>
        <taxon>Actinomycetota</taxon>
        <taxon>Actinomycetes</taxon>
        <taxon>Streptosporangiales</taxon>
        <taxon>Streptosporangiaceae</taxon>
        <taxon>Streptosporangium</taxon>
    </lineage>
</organism>
<evidence type="ECO:0000313" key="2">
    <source>
        <dbReference type="Proteomes" id="UP001225356"/>
    </source>
</evidence>